<comment type="caution">
    <text evidence="1">The sequence shown here is derived from an EMBL/GenBank/DDBJ whole genome shotgun (WGS) entry which is preliminary data.</text>
</comment>
<proteinExistence type="predicted"/>
<evidence type="ECO:0000313" key="1">
    <source>
        <dbReference type="EMBL" id="KAJ7392295.1"/>
    </source>
</evidence>
<sequence>MLFPPIYFHFKLQPLWKLVETLVKLSEVMIVTRTFNVCQHPFPSLPLHRFVNSGYVISTLNRGREGRDDRNIKLRENQCFNSSFVGCSCSSTRRLQISFYRWS</sequence>
<organism evidence="1 2">
    <name type="scientific">Desmophyllum pertusum</name>
    <dbReference type="NCBI Taxonomy" id="174260"/>
    <lineage>
        <taxon>Eukaryota</taxon>
        <taxon>Metazoa</taxon>
        <taxon>Cnidaria</taxon>
        <taxon>Anthozoa</taxon>
        <taxon>Hexacorallia</taxon>
        <taxon>Scleractinia</taxon>
        <taxon>Caryophylliina</taxon>
        <taxon>Caryophylliidae</taxon>
        <taxon>Desmophyllum</taxon>
    </lineage>
</organism>
<gene>
    <name evidence="1" type="ORF">OS493_011951</name>
</gene>
<reference evidence="1" key="1">
    <citation type="submission" date="2023-01" db="EMBL/GenBank/DDBJ databases">
        <title>Genome assembly of the deep-sea coral Lophelia pertusa.</title>
        <authorList>
            <person name="Herrera S."/>
            <person name="Cordes E."/>
        </authorList>
    </citation>
    <scope>NUCLEOTIDE SEQUENCE</scope>
    <source>
        <strain evidence="1">USNM1676648</strain>
        <tissue evidence="1">Polyp</tissue>
    </source>
</reference>
<dbReference type="AlphaFoldDB" id="A0A9X0DA07"/>
<evidence type="ECO:0000313" key="2">
    <source>
        <dbReference type="Proteomes" id="UP001163046"/>
    </source>
</evidence>
<dbReference type="EMBL" id="MU825401">
    <property type="protein sequence ID" value="KAJ7392295.1"/>
    <property type="molecule type" value="Genomic_DNA"/>
</dbReference>
<accession>A0A9X0DA07</accession>
<dbReference type="Proteomes" id="UP001163046">
    <property type="component" value="Unassembled WGS sequence"/>
</dbReference>
<keyword evidence="2" id="KW-1185">Reference proteome</keyword>
<protein>
    <submittedName>
        <fullName evidence="1">Uncharacterized protein</fullName>
    </submittedName>
</protein>
<name>A0A9X0DA07_9CNID</name>